<evidence type="ECO:0000313" key="1">
    <source>
        <dbReference type="EMBL" id="GJT42807.1"/>
    </source>
</evidence>
<comment type="caution">
    <text evidence="1">The sequence shown here is derived from an EMBL/GenBank/DDBJ whole genome shotgun (WGS) entry which is preliminary data.</text>
</comment>
<proteinExistence type="predicted"/>
<reference evidence="1" key="2">
    <citation type="submission" date="2022-01" db="EMBL/GenBank/DDBJ databases">
        <authorList>
            <person name="Yamashiro T."/>
            <person name="Shiraishi A."/>
            <person name="Satake H."/>
            <person name="Nakayama K."/>
        </authorList>
    </citation>
    <scope>NUCLEOTIDE SEQUENCE</scope>
</reference>
<sequence>MFGCRNSRGGCRVGCGTAGYSREGSSGLAVVNSQIGCVWVGLGFGSAAKGAVGSWVNNRRRGVGLGCGTAGASGCLVGFGLQRKWVRLILCTENRSVSRESLYDKDLVGLTIRSGDRYHWERSYTMSDYDLMRAPPGGHAGPQSLLPGVFLENTHDGNILFAYLPGVLGEKPLRGHIIVRTCGCS</sequence>
<organism evidence="1 2">
    <name type="scientific">Tanacetum coccineum</name>
    <dbReference type="NCBI Taxonomy" id="301880"/>
    <lineage>
        <taxon>Eukaryota</taxon>
        <taxon>Viridiplantae</taxon>
        <taxon>Streptophyta</taxon>
        <taxon>Embryophyta</taxon>
        <taxon>Tracheophyta</taxon>
        <taxon>Spermatophyta</taxon>
        <taxon>Magnoliopsida</taxon>
        <taxon>eudicotyledons</taxon>
        <taxon>Gunneridae</taxon>
        <taxon>Pentapetalae</taxon>
        <taxon>asterids</taxon>
        <taxon>campanulids</taxon>
        <taxon>Asterales</taxon>
        <taxon>Asteraceae</taxon>
        <taxon>Asteroideae</taxon>
        <taxon>Anthemideae</taxon>
        <taxon>Anthemidinae</taxon>
        <taxon>Tanacetum</taxon>
    </lineage>
</organism>
<keyword evidence="2" id="KW-1185">Reference proteome</keyword>
<dbReference type="EMBL" id="BQNB010015677">
    <property type="protein sequence ID" value="GJT42807.1"/>
    <property type="molecule type" value="Genomic_DNA"/>
</dbReference>
<dbReference type="Proteomes" id="UP001151760">
    <property type="component" value="Unassembled WGS sequence"/>
</dbReference>
<reference evidence="1" key="1">
    <citation type="journal article" date="2022" name="Int. J. Mol. Sci.">
        <title>Draft Genome of Tanacetum Coccineum: Genomic Comparison of Closely Related Tanacetum-Family Plants.</title>
        <authorList>
            <person name="Yamashiro T."/>
            <person name="Shiraishi A."/>
            <person name="Nakayama K."/>
            <person name="Satake H."/>
        </authorList>
    </citation>
    <scope>NUCLEOTIDE SEQUENCE</scope>
</reference>
<accession>A0ABQ5DUE5</accession>
<evidence type="ECO:0000313" key="2">
    <source>
        <dbReference type="Proteomes" id="UP001151760"/>
    </source>
</evidence>
<name>A0ABQ5DUE5_9ASTR</name>
<protein>
    <submittedName>
        <fullName evidence="1">Uncharacterized protein</fullName>
    </submittedName>
</protein>
<gene>
    <name evidence="1" type="ORF">Tco_0951522</name>
</gene>